<evidence type="ECO:0000313" key="3">
    <source>
        <dbReference type="EMBL" id="MDN0086310.1"/>
    </source>
</evidence>
<evidence type="ECO:0000256" key="1">
    <source>
        <dbReference type="SAM" id="SignalP"/>
    </source>
</evidence>
<dbReference type="Gene3D" id="3.90.930.1">
    <property type="match status" value="1"/>
</dbReference>
<gene>
    <name evidence="2" type="ORF">ERS137967_01676</name>
    <name evidence="3" type="ORF">QVN42_02695</name>
</gene>
<dbReference type="RefSeq" id="WP_072080621.1">
    <property type="nucleotide sequence ID" value="NZ_CPYD01000005.1"/>
</dbReference>
<name>A0AAW7K6S9_9GAMM</name>
<dbReference type="PANTHER" id="PTHR46820:SF1">
    <property type="entry name" value="HISTONE-LYSINE N-METHYLTRANSFERASE SETD7"/>
    <property type="match status" value="1"/>
</dbReference>
<dbReference type="GO" id="GO:0003682">
    <property type="term" value="F:chromatin binding"/>
    <property type="evidence" value="ECO:0007669"/>
    <property type="project" value="TreeGrafter"/>
</dbReference>
<reference evidence="2 4" key="1">
    <citation type="submission" date="2015-03" db="EMBL/GenBank/DDBJ databases">
        <authorList>
            <consortium name="Pathogen Informatics"/>
            <person name="Murphy D."/>
        </authorList>
    </citation>
    <scope>NUCLEOTIDE SEQUENCE [LARGE SCALE GENOMIC DNA]</scope>
    <source>
        <strain evidence="4">type strain: CIP110231</strain>
        <strain evidence="2">Type strain: CIP110231</strain>
    </source>
</reference>
<sequence length="443" mass="49283">MKHWNLCVGSALSIALMWPAAARLETHHPAIIVGMEANAKLPASMDYSGPALRLTLSSKHACGNNIAYITPESIGAPAKEFGSVAGKLKELMDDQTPMLMFLADCQGSVAMVHGADDCNAQTCPEFAPKAVTKGMLYLSEELEPVREADAQYVQKMPMPYDQKLKAWKMEVYDANTGKLHVEGYIDAEDFASGKMVHPYKTYFSNGKVSVDSSLDANGLREGLTTLYHENGRKATSSTFHNDKPVDGIDESYDEKGQLSAKFSYRGGVFDGTNLEYYPNGKVRSSSPYVKGQPHGPTKSYYEDGTLRNEQVFADGKLEGWSISYYPNGKVESKDFFVKGAQRSLGQWNEEGVQTLQWQWDNDHKEVGVLKQWHPNGQLKEEKPYKDGELNGAIKRWYADGKKEMVTNYVAGKQEGASQVWNEEGKLVSNCIYKNDVRINDCKS</sequence>
<dbReference type="GO" id="GO:0070828">
    <property type="term" value="P:heterochromatin organization"/>
    <property type="evidence" value="ECO:0007669"/>
    <property type="project" value="TreeGrafter"/>
</dbReference>
<feature type="signal peptide" evidence="1">
    <location>
        <begin position="1"/>
        <end position="22"/>
    </location>
</feature>
<protein>
    <submittedName>
        <fullName evidence="2">Sel1 domain-containing protein</fullName>
    </submittedName>
    <submittedName>
        <fullName evidence="3">Toxin-antitoxin system YwqK family antitoxin</fullName>
    </submittedName>
</protein>
<dbReference type="Proteomes" id="UP001167864">
    <property type="component" value="Unassembled WGS sequence"/>
</dbReference>
<dbReference type="Gene3D" id="2.20.110.10">
    <property type="entry name" value="Histone H3 K4-specific methyltransferase SET7/9 N-terminal domain"/>
    <property type="match status" value="2"/>
</dbReference>
<dbReference type="SUPFAM" id="SSF82185">
    <property type="entry name" value="Histone H3 K4-specific methyltransferase SET7/9 N-terminal domain"/>
    <property type="match status" value="3"/>
</dbReference>
<dbReference type="AlphaFoldDB" id="A0AAW7K6S9"/>
<keyword evidence="4" id="KW-1185">Reference proteome</keyword>
<keyword evidence="1" id="KW-0732">Signal</keyword>
<evidence type="ECO:0000313" key="2">
    <source>
        <dbReference type="EMBL" id="CNE48646.1"/>
    </source>
</evidence>
<dbReference type="InterPro" id="IPR011652">
    <property type="entry name" value="MORN_2"/>
</dbReference>
<dbReference type="GO" id="GO:0005694">
    <property type="term" value="C:chromosome"/>
    <property type="evidence" value="ECO:0007669"/>
    <property type="project" value="TreeGrafter"/>
</dbReference>
<dbReference type="Pfam" id="PF07661">
    <property type="entry name" value="MORN_2"/>
    <property type="match status" value="4"/>
</dbReference>
<accession>A0AAW7K6S9</accession>
<comment type="caution">
    <text evidence="3">The sequence shown here is derived from an EMBL/GenBank/DDBJ whole genome shotgun (WGS) entry which is preliminary data.</text>
</comment>
<dbReference type="EMBL" id="JAUEHU010000002">
    <property type="protein sequence ID" value="MDN0086310.1"/>
    <property type="molecule type" value="Genomic_DNA"/>
</dbReference>
<proteinExistence type="predicted"/>
<organism evidence="3 5">
    <name type="scientific">Yersinia nurmii</name>
    <dbReference type="NCBI Taxonomy" id="685706"/>
    <lineage>
        <taxon>Bacteria</taxon>
        <taxon>Pseudomonadati</taxon>
        <taxon>Pseudomonadota</taxon>
        <taxon>Gammaproteobacteria</taxon>
        <taxon>Enterobacterales</taxon>
        <taxon>Yersiniaceae</taxon>
        <taxon>Yersinia</taxon>
    </lineage>
</organism>
<reference evidence="3" key="2">
    <citation type="submission" date="2023-06" db="EMBL/GenBank/DDBJ databases">
        <authorList>
            <person name="Polev D.E."/>
            <person name="Saitova A.T."/>
            <person name="Bogumilchik E.A."/>
            <person name="Kokorina G.I."/>
            <person name="Voskresenskaia E.A."/>
        </authorList>
    </citation>
    <scope>NUCLEOTIDE SEQUENCE</scope>
    <source>
        <strain evidence="3">2145 StPb PI</strain>
    </source>
</reference>
<feature type="chain" id="PRO_5043386836" evidence="1">
    <location>
        <begin position="23"/>
        <end position="443"/>
    </location>
</feature>
<dbReference type="EMBL" id="CPYD01000005">
    <property type="protein sequence ID" value="CNE48646.1"/>
    <property type="molecule type" value="Genomic_DNA"/>
</dbReference>
<evidence type="ECO:0000313" key="4">
    <source>
        <dbReference type="Proteomes" id="UP000040578"/>
    </source>
</evidence>
<dbReference type="Proteomes" id="UP000040578">
    <property type="component" value="Unassembled WGS sequence"/>
</dbReference>
<evidence type="ECO:0000313" key="5">
    <source>
        <dbReference type="Proteomes" id="UP001167864"/>
    </source>
</evidence>
<dbReference type="PANTHER" id="PTHR46820">
    <property type="entry name" value="HISTONE-LYSINE N-METHYLTRANSFERASE SETD7"/>
    <property type="match status" value="1"/>
</dbReference>